<proteinExistence type="predicted"/>
<sequence length="331" mass="37487">MKSTHACTFFLLIALVLCLPDSPTTTASSPSNYDVQVFYNPSGKVEFSPMKISDVPAGAEIIFIAPETSEFLIYEVSNLFTACMSALELNVTSTTQASKNYAITMGTSNMIFFVCPRHDDHCDCLVATRFITTPASSSIAASITTSGSTSPFSSSRSPETSLPRVGRTQPTSTSSSKISRETIPGHTSTLGMPRRWKTPRTNTRIVLRLPTQQEHAKCDKESKPRSPELKNTRSYILNLPTKRPWFINDMRSMDGHRHYQVCIWVWEDELHRMSPHLCANCVAIKKIKTRHRHQMLIWIPEKQLTPTKTRTFRLRYARLRSLRSFRHRVAS</sequence>
<feature type="chain" id="PRO_5016245428" evidence="2">
    <location>
        <begin position="19"/>
        <end position="331"/>
    </location>
</feature>
<feature type="compositionally biased region" description="Low complexity" evidence="1">
    <location>
        <begin position="142"/>
        <end position="163"/>
    </location>
</feature>
<evidence type="ECO:0000313" key="4">
    <source>
        <dbReference type="Proteomes" id="UP000248423"/>
    </source>
</evidence>
<keyword evidence="2" id="KW-0732">Signal</keyword>
<accession>A0A319EFM8</accession>
<evidence type="ECO:0000256" key="1">
    <source>
        <dbReference type="SAM" id="MobiDB-lite"/>
    </source>
</evidence>
<feature type="compositionally biased region" description="Polar residues" evidence="1">
    <location>
        <begin position="168"/>
        <end position="177"/>
    </location>
</feature>
<dbReference type="VEuPathDB" id="FungiDB:BO78DRAFT_384494"/>
<dbReference type="EMBL" id="KZ826329">
    <property type="protein sequence ID" value="PYI09136.1"/>
    <property type="molecule type" value="Genomic_DNA"/>
</dbReference>
<keyword evidence="4" id="KW-1185">Reference proteome</keyword>
<dbReference type="OrthoDB" id="10535505at2759"/>
<reference evidence="3 4" key="1">
    <citation type="submission" date="2018-02" db="EMBL/GenBank/DDBJ databases">
        <title>The genomes of Aspergillus section Nigri reveals drivers in fungal speciation.</title>
        <authorList>
            <consortium name="DOE Joint Genome Institute"/>
            <person name="Vesth T.C."/>
            <person name="Nybo J."/>
            <person name="Theobald S."/>
            <person name="Brandl J."/>
            <person name="Frisvad J.C."/>
            <person name="Nielsen K.F."/>
            <person name="Lyhne E.K."/>
            <person name="Kogle M.E."/>
            <person name="Kuo A."/>
            <person name="Riley R."/>
            <person name="Clum A."/>
            <person name="Nolan M."/>
            <person name="Lipzen A."/>
            <person name="Salamov A."/>
            <person name="Henrissat B."/>
            <person name="Wiebenga A."/>
            <person name="De vries R.P."/>
            <person name="Grigoriev I.V."/>
            <person name="Mortensen U.H."/>
            <person name="Andersen M.R."/>
            <person name="Baker S.E."/>
        </authorList>
    </citation>
    <scope>NUCLEOTIDE SEQUENCE [LARGE SCALE GENOMIC DNA]</scope>
    <source>
        <strain evidence="3 4">CBS 121057</strain>
    </source>
</reference>
<dbReference type="Proteomes" id="UP000248423">
    <property type="component" value="Unassembled WGS sequence"/>
</dbReference>
<feature type="region of interest" description="Disordered" evidence="1">
    <location>
        <begin position="142"/>
        <end position="196"/>
    </location>
</feature>
<name>A0A319EFM8_ASPSB</name>
<feature type="signal peptide" evidence="2">
    <location>
        <begin position="1"/>
        <end position="18"/>
    </location>
</feature>
<gene>
    <name evidence="3" type="ORF">BO78DRAFT_384494</name>
</gene>
<evidence type="ECO:0000256" key="2">
    <source>
        <dbReference type="SAM" id="SignalP"/>
    </source>
</evidence>
<organism evidence="3 4">
    <name type="scientific">Aspergillus sclerotiicarbonarius (strain CBS 121057 / IBT 28362)</name>
    <dbReference type="NCBI Taxonomy" id="1448318"/>
    <lineage>
        <taxon>Eukaryota</taxon>
        <taxon>Fungi</taxon>
        <taxon>Dikarya</taxon>
        <taxon>Ascomycota</taxon>
        <taxon>Pezizomycotina</taxon>
        <taxon>Eurotiomycetes</taxon>
        <taxon>Eurotiomycetidae</taxon>
        <taxon>Eurotiales</taxon>
        <taxon>Aspergillaceae</taxon>
        <taxon>Aspergillus</taxon>
        <taxon>Aspergillus subgen. Circumdati</taxon>
    </lineage>
</organism>
<dbReference type="AlphaFoldDB" id="A0A319EFM8"/>
<protein>
    <submittedName>
        <fullName evidence="3">Uncharacterized protein</fullName>
    </submittedName>
</protein>
<evidence type="ECO:0000313" key="3">
    <source>
        <dbReference type="EMBL" id="PYI09136.1"/>
    </source>
</evidence>